<organism evidence="2 3">
    <name type="scientific">Candidatus Sulfuritelmatomonas gaucii</name>
    <dbReference type="NCBI Taxonomy" id="2043161"/>
    <lineage>
        <taxon>Bacteria</taxon>
        <taxon>Pseudomonadati</taxon>
        <taxon>Acidobacteriota</taxon>
        <taxon>Terriglobia</taxon>
        <taxon>Terriglobales</taxon>
        <taxon>Acidobacteriaceae</taxon>
        <taxon>Candidatus Sulfuritelmatomonas</taxon>
    </lineage>
</organism>
<dbReference type="InterPro" id="IPR013429">
    <property type="entry name" value="Regulatory_FmdB_Zinc_ribbon"/>
</dbReference>
<dbReference type="EMBL" id="OKRB01000080">
    <property type="protein sequence ID" value="SPE19428.1"/>
    <property type="molecule type" value="Genomic_DNA"/>
</dbReference>
<dbReference type="AlphaFoldDB" id="A0A2N9L803"/>
<dbReference type="NCBIfam" id="TIGR02605">
    <property type="entry name" value="CxxC_CxxC_SSSS"/>
    <property type="match status" value="1"/>
</dbReference>
<dbReference type="OrthoDB" id="9813321at2"/>
<feature type="domain" description="Putative regulatory protein FmdB zinc ribbon" evidence="1">
    <location>
        <begin position="1"/>
        <end position="44"/>
    </location>
</feature>
<proteinExistence type="predicted"/>
<evidence type="ECO:0000313" key="2">
    <source>
        <dbReference type="EMBL" id="SPE19428.1"/>
    </source>
</evidence>
<name>A0A2N9L803_9BACT</name>
<protein>
    <submittedName>
        <fullName evidence="2">Regulatory protein, FmdB family</fullName>
    </submittedName>
</protein>
<dbReference type="Gene3D" id="2.20.28.30">
    <property type="entry name" value="RNA polymerase ii, chain L"/>
    <property type="match status" value="1"/>
</dbReference>
<evidence type="ECO:0000259" key="1">
    <source>
        <dbReference type="SMART" id="SM00834"/>
    </source>
</evidence>
<evidence type="ECO:0000313" key="3">
    <source>
        <dbReference type="Proteomes" id="UP000239735"/>
    </source>
</evidence>
<accession>A0A2N9L803</accession>
<dbReference type="SMART" id="SM00834">
    <property type="entry name" value="CxxC_CXXC_SSSS"/>
    <property type="match status" value="1"/>
</dbReference>
<reference evidence="3" key="1">
    <citation type="submission" date="2018-02" db="EMBL/GenBank/DDBJ databases">
        <authorList>
            <person name="Hausmann B."/>
        </authorList>
    </citation>
    <scope>NUCLEOTIDE SEQUENCE [LARGE SCALE GENOMIC DNA]</scope>
    <source>
        <strain evidence="3">Peat soil MAG SbA5</strain>
    </source>
</reference>
<dbReference type="Pfam" id="PF09723">
    <property type="entry name" value="Zn_ribbon_8"/>
    <property type="match status" value="1"/>
</dbReference>
<gene>
    <name evidence="2" type="ORF">SBA5_240011</name>
</gene>
<dbReference type="Proteomes" id="UP000239735">
    <property type="component" value="Unassembled WGS sequence"/>
</dbReference>
<sequence>MSQYVFYCRDCKKEFTESLHMSDRETNKVVCPHCGGKRVEQLVTAFSTVTSKKS</sequence>